<dbReference type="InterPro" id="IPR000504">
    <property type="entry name" value="RRM_dom"/>
</dbReference>
<name>A0A0L9UJ13_PHAAN</name>
<dbReference type="Pfam" id="PF00076">
    <property type="entry name" value="RRM_1"/>
    <property type="match status" value="1"/>
</dbReference>
<dbReference type="PANTHER" id="PTHR14738">
    <property type="entry name" value="ZINC FINGER CCCH DOMAIN-CONTAINING PROTEIN 14"/>
    <property type="match status" value="1"/>
</dbReference>
<protein>
    <recommendedName>
        <fullName evidence="3">RRM domain-containing protein</fullName>
    </recommendedName>
</protein>
<feature type="region of interest" description="Disordered" evidence="2">
    <location>
        <begin position="346"/>
        <end position="381"/>
    </location>
</feature>
<feature type="region of interest" description="Disordered" evidence="2">
    <location>
        <begin position="658"/>
        <end position="706"/>
    </location>
</feature>
<dbReference type="Gene3D" id="3.30.70.330">
    <property type="match status" value="1"/>
</dbReference>
<dbReference type="GO" id="GO:0005737">
    <property type="term" value="C:cytoplasm"/>
    <property type="evidence" value="ECO:0007669"/>
    <property type="project" value="TreeGrafter"/>
</dbReference>
<evidence type="ECO:0000313" key="4">
    <source>
        <dbReference type="EMBL" id="KOM42890.1"/>
    </source>
</evidence>
<dbReference type="STRING" id="3914.A0A0L9UJ13"/>
<dbReference type="GO" id="GO:0005634">
    <property type="term" value="C:nucleus"/>
    <property type="evidence" value="ECO:0007669"/>
    <property type="project" value="TreeGrafter"/>
</dbReference>
<dbReference type="EMBL" id="CM003375">
    <property type="protein sequence ID" value="KOM42890.1"/>
    <property type="molecule type" value="Genomic_DNA"/>
</dbReference>
<proteinExistence type="predicted"/>
<evidence type="ECO:0000313" key="5">
    <source>
        <dbReference type="Proteomes" id="UP000053144"/>
    </source>
</evidence>
<dbReference type="PANTHER" id="PTHR14738:SF32">
    <property type="entry name" value="RNA BINDING (RRM_RBD_RNP MOTIFS) FAMILY PROTEIN"/>
    <property type="match status" value="1"/>
</dbReference>
<accession>A0A0L9UJ13</accession>
<feature type="compositionally biased region" description="Basic and acidic residues" evidence="2">
    <location>
        <begin position="155"/>
        <end position="166"/>
    </location>
</feature>
<evidence type="ECO:0000256" key="2">
    <source>
        <dbReference type="SAM" id="MobiDB-lite"/>
    </source>
</evidence>
<evidence type="ECO:0000256" key="1">
    <source>
        <dbReference type="PROSITE-ProRule" id="PRU00176"/>
    </source>
</evidence>
<sequence>MGSDDPDGNRLIKANFTADGATKLKESVMEKLKEFMGDYSDDTLVVTVETIIKVVDLFETLGEILMQKHYASWRKEQARNDLNVFLGENSDSFVSWLWDHLDSHLDLYVQPEALLNEAPKKSIVSEVQAGGDDYQHLNSVSERGKSNKLSRSRHNKDWKGLMRGEAEPPPIRSSVVDNSYLEEKGPPEANYGQRSLSPMPPVQRKRGRADEQQRTKRESVSQVNIAAPRRLLQFAVRDAVATSRTANSGMLEPSLKRLRSVVSTSAGDSALVERPQRVQLASRVANPMATVIKAVAEAAEDVIKSKSSGSVFDRLGRGMDTSDDNRQLDSYQHQEQNHLLRSQGTDYNGQYAANTPMLGHETGYPSDSNSSDNEGFDDINTMGRRVSGASQISPSVGSRGNDSLMMQYSLAKTVDDSLHLKRKQEREQLDASPNTSHKIVNIFSVNVNTWKPPKRQELREVEELDGNKTFYNERGPRSSLRLVKEHANAQNVSNGNVNAALDAQKESSKAHLTASGSNAAGRPSEDVDSRTIFVSNVHFAATKDGLSRHFNRFGEVLKVIIVTDAATGQPKGSAYVEFMRKDAADNALSLDGTSFMSRILKVVKKSAAHHESAPAIAWPRIFRGSAFPSARFSRHPFPRGIPGAFRARPPIKLGARSLQWKRDAQGSDSSPSMNTGSVAAPAAAPATRGFTYVRTESKPESSFGTT</sequence>
<feature type="compositionally biased region" description="Polar residues" evidence="2">
    <location>
        <begin position="666"/>
        <end position="677"/>
    </location>
</feature>
<reference evidence="5" key="1">
    <citation type="journal article" date="2015" name="Proc. Natl. Acad. Sci. U.S.A.">
        <title>Genome sequencing of adzuki bean (Vigna angularis) provides insight into high starch and low fat accumulation and domestication.</title>
        <authorList>
            <person name="Yang K."/>
            <person name="Tian Z."/>
            <person name="Chen C."/>
            <person name="Luo L."/>
            <person name="Zhao B."/>
            <person name="Wang Z."/>
            <person name="Yu L."/>
            <person name="Li Y."/>
            <person name="Sun Y."/>
            <person name="Li W."/>
            <person name="Chen Y."/>
            <person name="Li Y."/>
            <person name="Zhang Y."/>
            <person name="Ai D."/>
            <person name="Zhao J."/>
            <person name="Shang C."/>
            <person name="Ma Y."/>
            <person name="Wu B."/>
            <person name="Wang M."/>
            <person name="Gao L."/>
            <person name="Sun D."/>
            <person name="Zhang P."/>
            <person name="Guo F."/>
            <person name="Wang W."/>
            <person name="Li Y."/>
            <person name="Wang J."/>
            <person name="Varshney R.K."/>
            <person name="Wang J."/>
            <person name="Ling H.Q."/>
            <person name="Wan P."/>
        </authorList>
    </citation>
    <scope>NUCLEOTIDE SEQUENCE</scope>
    <source>
        <strain evidence="5">cv. Jingnong 6</strain>
    </source>
</reference>
<dbReference type="InterPro" id="IPR012677">
    <property type="entry name" value="Nucleotide-bd_a/b_plait_sf"/>
</dbReference>
<gene>
    <name evidence="4" type="ORF">LR48_Vigan05g049400</name>
</gene>
<dbReference type="SUPFAM" id="SSF54928">
    <property type="entry name" value="RNA-binding domain, RBD"/>
    <property type="match status" value="1"/>
</dbReference>
<dbReference type="AlphaFoldDB" id="A0A0L9UJ13"/>
<dbReference type="OMA" id="IKRTSHQ"/>
<dbReference type="FunFam" id="3.30.70.330:FF:000616">
    <property type="entry name" value="RNA binding (RRM/RBD/RNP motifs) family protein"/>
    <property type="match status" value="1"/>
</dbReference>
<dbReference type="InterPro" id="IPR035979">
    <property type="entry name" value="RBD_domain_sf"/>
</dbReference>
<dbReference type="PROSITE" id="PS50102">
    <property type="entry name" value="RRM"/>
    <property type="match status" value="1"/>
</dbReference>
<dbReference type="Gramene" id="KOM42890">
    <property type="protein sequence ID" value="KOM42890"/>
    <property type="gene ID" value="LR48_Vigan05g049400"/>
</dbReference>
<feature type="region of interest" description="Disordered" evidence="2">
    <location>
        <begin position="504"/>
        <end position="525"/>
    </location>
</feature>
<feature type="compositionally biased region" description="Basic and acidic residues" evidence="2">
    <location>
        <begin position="208"/>
        <end position="219"/>
    </location>
</feature>
<feature type="region of interest" description="Disordered" evidence="2">
    <location>
        <begin position="134"/>
        <end position="221"/>
    </location>
</feature>
<dbReference type="GO" id="GO:0043488">
    <property type="term" value="P:regulation of mRNA stability"/>
    <property type="evidence" value="ECO:0007669"/>
    <property type="project" value="InterPro"/>
</dbReference>
<organism evidence="4 5">
    <name type="scientific">Phaseolus angularis</name>
    <name type="common">Azuki bean</name>
    <name type="synonym">Vigna angularis</name>
    <dbReference type="NCBI Taxonomy" id="3914"/>
    <lineage>
        <taxon>Eukaryota</taxon>
        <taxon>Viridiplantae</taxon>
        <taxon>Streptophyta</taxon>
        <taxon>Embryophyta</taxon>
        <taxon>Tracheophyta</taxon>
        <taxon>Spermatophyta</taxon>
        <taxon>Magnoliopsida</taxon>
        <taxon>eudicotyledons</taxon>
        <taxon>Gunneridae</taxon>
        <taxon>Pentapetalae</taxon>
        <taxon>rosids</taxon>
        <taxon>fabids</taxon>
        <taxon>Fabales</taxon>
        <taxon>Fabaceae</taxon>
        <taxon>Papilionoideae</taxon>
        <taxon>50 kb inversion clade</taxon>
        <taxon>NPAAA clade</taxon>
        <taxon>indigoferoid/millettioid clade</taxon>
        <taxon>Phaseoleae</taxon>
        <taxon>Vigna</taxon>
    </lineage>
</organism>
<dbReference type="GO" id="GO:0008143">
    <property type="term" value="F:poly(A) binding"/>
    <property type="evidence" value="ECO:0007669"/>
    <property type="project" value="InterPro"/>
</dbReference>
<dbReference type="Proteomes" id="UP000053144">
    <property type="component" value="Chromosome 5"/>
</dbReference>
<dbReference type="SMART" id="SM00360">
    <property type="entry name" value="RRM"/>
    <property type="match status" value="1"/>
</dbReference>
<dbReference type="InterPro" id="IPR040366">
    <property type="entry name" value="Nab2/ZC3H14"/>
</dbReference>
<keyword evidence="1" id="KW-0694">RNA-binding</keyword>
<evidence type="ECO:0000259" key="3">
    <source>
        <dbReference type="PROSITE" id="PS50102"/>
    </source>
</evidence>
<feature type="domain" description="RRM" evidence="3">
    <location>
        <begin position="530"/>
        <end position="607"/>
    </location>
</feature>